<name>A0ABY1ZHG5_9GAMM</name>
<protein>
    <submittedName>
        <fullName evidence="5">ArsR family transcriptional regulator</fullName>
    </submittedName>
</protein>
<dbReference type="SMART" id="SM00418">
    <property type="entry name" value="HTH_ARSR"/>
    <property type="match status" value="1"/>
</dbReference>
<keyword evidence="3" id="KW-0804">Transcription</keyword>
<dbReference type="PROSITE" id="PS50987">
    <property type="entry name" value="HTH_ARSR_2"/>
    <property type="match status" value="1"/>
</dbReference>
<evidence type="ECO:0000256" key="1">
    <source>
        <dbReference type="ARBA" id="ARBA00023015"/>
    </source>
</evidence>
<dbReference type="InterPro" id="IPR036390">
    <property type="entry name" value="WH_DNA-bd_sf"/>
</dbReference>
<evidence type="ECO:0000313" key="5">
    <source>
        <dbReference type="EMBL" id="TBW52896.1"/>
    </source>
</evidence>
<dbReference type="Gene3D" id="1.10.10.10">
    <property type="entry name" value="Winged helix-like DNA-binding domain superfamily/Winged helix DNA-binding domain"/>
    <property type="match status" value="1"/>
</dbReference>
<comment type="caution">
    <text evidence="5">The sequence shown here is derived from an EMBL/GenBank/DDBJ whole genome shotgun (WGS) entry which is preliminary data.</text>
</comment>
<proteinExistence type="predicted"/>
<keyword evidence="1" id="KW-0805">Transcription regulation</keyword>
<sequence length="99" mass="11384">MPTRNRPHSERLARAFKALSNPNRLRIYQQIKDARVSPMKDSGCKLVDFINSMKVGAPTISHHIKELVNAGLIRVEKDGKFVTCYLEEDMQQELRAFLD</sequence>
<dbReference type="CDD" id="cd00090">
    <property type="entry name" value="HTH_ARSR"/>
    <property type="match status" value="1"/>
</dbReference>
<evidence type="ECO:0000256" key="2">
    <source>
        <dbReference type="ARBA" id="ARBA00023125"/>
    </source>
</evidence>
<feature type="domain" description="HTH arsR-type" evidence="4">
    <location>
        <begin position="4"/>
        <end position="99"/>
    </location>
</feature>
<evidence type="ECO:0000313" key="6">
    <source>
        <dbReference type="Proteomes" id="UP000313645"/>
    </source>
</evidence>
<dbReference type="PANTHER" id="PTHR33154:SF33">
    <property type="entry name" value="TRANSCRIPTIONAL REPRESSOR SDPR"/>
    <property type="match status" value="1"/>
</dbReference>
<gene>
    <name evidence="5" type="ORF">EZI54_15480</name>
</gene>
<evidence type="ECO:0000256" key="3">
    <source>
        <dbReference type="ARBA" id="ARBA00023163"/>
    </source>
</evidence>
<reference evidence="5 6" key="1">
    <citation type="submission" date="2019-02" db="EMBL/GenBank/DDBJ databases">
        <title>Marinobacter halodurans sp. nov., a marine bacterium isolated from sea tidal flat.</title>
        <authorList>
            <person name="Yoo Y."/>
            <person name="Lee D.W."/>
            <person name="Kim B.S."/>
            <person name="Kim J.-J."/>
        </authorList>
    </citation>
    <scope>NUCLEOTIDE SEQUENCE [LARGE SCALE GENOMIC DNA]</scope>
    <source>
        <strain evidence="5 6">YJ-S3-2</strain>
    </source>
</reference>
<evidence type="ECO:0000259" key="4">
    <source>
        <dbReference type="PROSITE" id="PS50987"/>
    </source>
</evidence>
<dbReference type="SUPFAM" id="SSF46785">
    <property type="entry name" value="Winged helix' DNA-binding domain"/>
    <property type="match status" value="1"/>
</dbReference>
<keyword evidence="2" id="KW-0238">DNA-binding</keyword>
<dbReference type="InterPro" id="IPR001845">
    <property type="entry name" value="HTH_ArsR_DNA-bd_dom"/>
</dbReference>
<organism evidence="5 6">
    <name type="scientific">Marinobacter halodurans</name>
    <dbReference type="NCBI Taxonomy" id="2528979"/>
    <lineage>
        <taxon>Bacteria</taxon>
        <taxon>Pseudomonadati</taxon>
        <taxon>Pseudomonadota</taxon>
        <taxon>Gammaproteobacteria</taxon>
        <taxon>Pseudomonadales</taxon>
        <taxon>Marinobacteraceae</taxon>
        <taxon>Marinobacter</taxon>
    </lineage>
</organism>
<dbReference type="RefSeq" id="WP_131482790.1">
    <property type="nucleotide sequence ID" value="NZ_SJDL01000026.1"/>
</dbReference>
<dbReference type="EMBL" id="SJDL01000026">
    <property type="protein sequence ID" value="TBW52896.1"/>
    <property type="molecule type" value="Genomic_DNA"/>
</dbReference>
<accession>A0ABY1ZHG5</accession>
<dbReference type="InterPro" id="IPR011991">
    <property type="entry name" value="ArsR-like_HTH"/>
</dbReference>
<dbReference type="Proteomes" id="UP000313645">
    <property type="component" value="Unassembled WGS sequence"/>
</dbReference>
<keyword evidence="6" id="KW-1185">Reference proteome</keyword>
<dbReference type="Pfam" id="PF12840">
    <property type="entry name" value="HTH_20"/>
    <property type="match status" value="1"/>
</dbReference>
<dbReference type="PANTHER" id="PTHR33154">
    <property type="entry name" value="TRANSCRIPTIONAL REGULATOR, ARSR FAMILY"/>
    <property type="match status" value="1"/>
</dbReference>
<dbReference type="InterPro" id="IPR051081">
    <property type="entry name" value="HTH_MetalResp_TranReg"/>
</dbReference>
<dbReference type="InterPro" id="IPR036388">
    <property type="entry name" value="WH-like_DNA-bd_sf"/>
</dbReference>